<proteinExistence type="predicted"/>
<dbReference type="EMBL" id="JADNYJ010001091">
    <property type="protein sequence ID" value="KAF8867492.1"/>
    <property type="molecule type" value="Genomic_DNA"/>
</dbReference>
<reference evidence="1" key="1">
    <citation type="submission" date="2020-11" db="EMBL/GenBank/DDBJ databases">
        <authorList>
            <consortium name="DOE Joint Genome Institute"/>
            <person name="Ahrendt S."/>
            <person name="Riley R."/>
            <person name="Andreopoulos W."/>
            <person name="LaButti K."/>
            <person name="Pangilinan J."/>
            <person name="Ruiz-duenas F.J."/>
            <person name="Barrasa J.M."/>
            <person name="Sanchez-Garcia M."/>
            <person name="Camarero S."/>
            <person name="Miyauchi S."/>
            <person name="Serrano A."/>
            <person name="Linde D."/>
            <person name="Babiker R."/>
            <person name="Drula E."/>
            <person name="Ayuso-Fernandez I."/>
            <person name="Pacheco R."/>
            <person name="Padilla G."/>
            <person name="Ferreira P."/>
            <person name="Barriuso J."/>
            <person name="Kellner H."/>
            <person name="Castanera R."/>
            <person name="Alfaro M."/>
            <person name="Ramirez L."/>
            <person name="Pisabarro A.G."/>
            <person name="Kuo A."/>
            <person name="Tritt A."/>
            <person name="Lipzen A."/>
            <person name="He G."/>
            <person name="Yan M."/>
            <person name="Ng V."/>
            <person name="Cullen D."/>
            <person name="Martin F."/>
            <person name="Rosso M.-N."/>
            <person name="Henrissat B."/>
            <person name="Hibbett D."/>
            <person name="Martinez A.T."/>
            <person name="Grigoriev I.V."/>
        </authorList>
    </citation>
    <scope>NUCLEOTIDE SEQUENCE</scope>
    <source>
        <strain evidence="1">AH 44721</strain>
    </source>
</reference>
<dbReference type="OrthoDB" id="3259165at2759"/>
<name>A0A9P5N6V6_GYMJU</name>
<accession>A0A9P5N6V6</accession>
<dbReference type="AlphaFoldDB" id="A0A9P5N6V6"/>
<evidence type="ECO:0000313" key="2">
    <source>
        <dbReference type="Proteomes" id="UP000724874"/>
    </source>
</evidence>
<keyword evidence="2" id="KW-1185">Reference proteome</keyword>
<protein>
    <submittedName>
        <fullName evidence="1">Uncharacterized protein</fullName>
    </submittedName>
</protein>
<gene>
    <name evidence="1" type="ORF">CPB84DRAFT_1698860</name>
</gene>
<sequence length="75" mass="8539">MASEQKEEASEILDFVYAKGITEDLLRSEWAKQVQKQTKPLPRQSKNLADKEIQSILVLKEQVSGYEQEIAASED</sequence>
<evidence type="ECO:0000313" key="1">
    <source>
        <dbReference type="EMBL" id="KAF8867492.1"/>
    </source>
</evidence>
<comment type="caution">
    <text evidence="1">The sequence shown here is derived from an EMBL/GenBank/DDBJ whole genome shotgun (WGS) entry which is preliminary data.</text>
</comment>
<organism evidence="1 2">
    <name type="scientific">Gymnopilus junonius</name>
    <name type="common">Spectacular rustgill mushroom</name>
    <name type="synonym">Gymnopilus spectabilis subsp. junonius</name>
    <dbReference type="NCBI Taxonomy" id="109634"/>
    <lineage>
        <taxon>Eukaryota</taxon>
        <taxon>Fungi</taxon>
        <taxon>Dikarya</taxon>
        <taxon>Basidiomycota</taxon>
        <taxon>Agaricomycotina</taxon>
        <taxon>Agaricomycetes</taxon>
        <taxon>Agaricomycetidae</taxon>
        <taxon>Agaricales</taxon>
        <taxon>Agaricineae</taxon>
        <taxon>Hymenogastraceae</taxon>
        <taxon>Gymnopilus</taxon>
    </lineage>
</organism>
<dbReference type="Proteomes" id="UP000724874">
    <property type="component" value="Unassembled WGS sequence"/>
</dbReference>